<dbReference type="GO" id="GO:0008253">
    <property type="term" value="F:5'-nucleotidase activity"/>
    <property type="evidence" value="ECO:0007669"/>
    <property type="project" value="InterPro"/>
</dbReference>
<dbReference type="InterPro" id="IPR010708">
    <property type="entry name" value="5'(3')-deoxyribonucleotidase"/>
</dbReference>
<comment type="similarity">
    <text evidence="1 3">Belongs to the 5'(3')-deoxyribonucleotidase family.</text>
</comment>
<dbReference type="Proteomes" id="UP000579281">
    <property type="component" value="Unassembled WGS sequence"/>
</dbReference>
<evidence type="ECO:0000256" key="4">
    <source>
        <dbReference type="PIRSR" id="PIRSR610708-1"/>
    </source>
</evidence>
<feature type="active site" description="Nucleophile" evidence="4">
    <location>
        <position position="9"/>
    </location>
</feature>
<keyword evidence="2 3" id="KW-0378">Hydrolase</keyword>
<dbReference type="PIRSF" id="PIRSF021362">
    <property type="entry name" value="UCP021362_HAD"/>
    <property type="match status" value="1"/>
</dbReference>
<dbReference type="InterPro" id="IPR052419">
    <property type="entry name" value="5_3-deoxyribonucleotidase-like"/>
</dbReference>
<feature type="active site" description="Proton donor" evidence="4">
    <location>
        <position position="11"/>
    </location>
</feature>
<reference evidence="5 6" key="1">
    <citation type="submission" date="2020-08" db="EMBL/GenBank/DDBJ databases">
        <title>Genomic Encyclopedia of Type Strains, Phase IV (KMG-IV): sequencing the most valuable type-strain genomes for metagenomic binning, comparative biology and taxonomic classification.</title>
        <authorList>
            <person name="Goeker M."/>
        </authorList>
    </citation>
    <scope>NUCLEOTIDE SEQUENCE [LARGE SCALE GENOMIC DNA]</scope>
    <source>
        <strain evidence="5 6">DSM 103526</strain>
    </source>
</reference>
<keyword evidence="6" id="KW-1185">Reference proteome</keyword>
<dbReference type="EC" id="3.1.3.-" evidence="3"/>
<dbReference type="InterPro" id="IPR036412">
    <property type="entry name" value="HAD-like_sf"/>
</dbReference>
<evidence type="ECO:0000256" key="1">
    <source>
        <dbReference type="ARBA" id="ARBA00009589"/>
    </source>
</evidence>
<dbReference type="Pfam" id="PF06941">
    <property type="entry name" value="NT5C"/>
    <property type="match status" value="1"/>
</dbReference>
<gene>
    <name evidence="5" type="ORF">HNQ80_000318</name>
</gene>
<dbReference type="GO" id="GO:0009264">
    <property type="term" value="P:deoxyribonucleotide catabolic process"/>
    <property type="evidence" value="ECO:0007669"/>
    <property type="project" value="InterPro"/>
</dbReference>
<dbReference type="Gene3D" id="3.40.50.1000">
    <property type="entry name" value="HAD superfamily/HAD-like"/>
    <property type="match status" value="1"/>
</dbReference>
<evidence type="ECO:0000256" key="3">
    <source>
        <dbReference type="PIRNR" id="PIRNR021362"/>
    </source>
</evidence>
<evidence type="ECO:0000256" key="2">
    <source>
        <dbReference type="ARBA" id="ARBA00022801"/>
    </source>
</evidence>
<evidence type="ECO:0000313" key="6">
    <source>
        <dbReference type="Proteomes" id="UP000579281"/>
    </source>
</evidence>
<name>A0A841KVM8_9FIRM</name>
<dbReference type="AlphaFoldDB" id="A0A841KVM8"/>
<dbReference type="InterPro" id="IPR009206">
    <property type="entry name" value="Nucleotidase_putative"/>
</dbReference>
<protein>
    <recommendedName>
        <fullName evidence="3">Nucleotidase</fullName>
        <ecNumber evidence="3">3.1.3.-</ecNumber>
    </recommendedName>
</protein>
<proteinExistence type="inferred from homology"/>
<accession>A0A841KVM8</accession>
<dbReference type="InterPro" id="IPR023214">
    <property type="entry name" value="HAD_sf"/>
</dbReference>
<comment type="caution">
    <text evidence="5">The sequence shown here is derived from an EMBL/GenBank/DDBJ whole genome shotgun (WGS) entry which is preliminary data.</text>
</comment>
<evidence type="ECO:0000313" key="5">
    <source>
        <dbReference type="EMBL" id="MBB6214249.1"/>
    </source>
</evidence>
<dbReference type="PANTHER" id="PTHR35134:SF2">
    <property type="entry name" value="NUCLEOTIDASE YQFW-RELATED"/>
    <property type="match status" value="1"/>
</dbReference>
<organism evidence="5 6">
    <name type="scientific">Anaerosolibacter carboniphilus</name>
    <dbReference type="NCBI Taxonomy" id="1417629"/>
    <lineage>
        <taxon>Bacteria</taxon>
        <taxon>Bacillati</taxon>
        <taxon>Bacillota</taxon>
        <taxon>Clostridia</taxon>
        <taxon>Peptostreptococcales</taxon>
        <taxon>Thermotaleaceae</taxon>
        <taxon>Anaerosolibacter</taxon>
    </lineage>
</organism>
<dbReference type="PANTHER" id="PTHR35134">
    <property type="entry name" value="NUCLEOTIDASE YQFW-RELATED"/>
    <property type="match status" value="1"/>
</dbReference>
<sequence length="218" mass="25710">MMKLNLCIDIDGTITDAYYWLEMANEHFGIDIKPFQVTKYEIHEVLEIPKEDYLKFYEVYGEEIHTKADLRDNAKEILWALDQQHKITYVTAREARMKEVTEAWFRKHNLPKGEFHFLGTHYKVDKAKELKCHVFIEDRYENAIQLALAGFEVLLIDCYYNRNPLIPGVTRVFNWGDIHSRIEEYNRSIETIVQKAVDSCQIIEEYKAGHNDGSMKIA</sequence>
<dbReference type="EMBL" id="JACHEN010000001">
    <property type="protein sequence ID" value="MBB6214249.1"/>
    <property type="molecule type" value="Genomic_DNA"/>
</dbReference>
<dbReference type="SUPFAM" id="SSF56784">
    <property type="entry name" value="HAD-like"/>
    <property type="match status" value="1"/>
</dbReference>